<proteinExistence type="predicted"/>
<dbReference type="Proteomes" id="UP000749646">
    <property type="component" value="Unassembled WGS sequence"/>
</dbReference>
<organism evidence="1 2">
    <name type="scientific">Modicella reniformis</name>
    <dbReference type="NCBI Taxonomy" id="1440133"/>
    <lineage>
        <taxon>Eukaryota</taxon>
        <taxon>Fungi</taxon>
        <taxon>Fungi incertae sedis</taxon>
        <taxon>Mucoromycota</taxon>
        <taxon>Mortierellomycotina</taxon>
        <taxon>Mortierellomycetes</taxon>
        <taxon>Mortierellales</taxon>
        <taxon>Mortierellaceae</taxon>
        <taxon>Modicella</taxon>
    </lineage>
</organism>
<comment type="caution">
    <text evidence="1">The sequence shown here is derived from an EMBL/GenBank/DDBJ whole genome shotgun (WGS) entry which is preliminary data.</text>
</comment>
<accession>A0A9P6MH12</accession>
<reference evidence="1" key="1">
    <citation type="journal article" date="2020" name="Fungal Divers.">
        <title>Resolving the Mortierellaceae phylogeny through synthesis of multi-gene phylogenetics and phylogenomics.</title>
        <authorList>
            <person name="Vandepol N."/>
            <person name="Liber J."/>
            <person name="Desiro A."/>
            <person name="Na H."/>
            <person name="Kennedy M."/>
            <person name="Barry K."/>
            <person name="Grigoriev I.V."/>
            <person name="Miller A.N."/>
            <person name="O'Donnell K."/>
            <person name="Stajich J.E."/>
            <person name="Bonito G."/>
        </authorList>
    </citation>
    <scope>NUCLEOTIDE SEQUENCE</scope>
    <source>
        <strain evidence="1">MES-2147</strain>
    </source>
</reference>
<dbReference type="AlphaFoldDB" id="A0A9P6MH12"/>
<protein>
    <submittedName>
        <fullName evidence="1">Uncharacterized protein</fullName>
    </submittedName>
</protein>
<keyword evidence="2" id="KW-1185">Reference proteome</keyword>
<dbReference type="EMBL" id="JAAAHW010000782">
    <property type="protein sequence ID" value="KAF9999055.1"/>
    <property type="molecule type" value="Genomic_DNA"/>
</dbReference>
<name>A0A9P6MH12_9FUNG</name>
<evidence type="ECO:0000313" key="1">
    <source>
        <dbReference type="EMBL" id="KAF9999055.1"/>
    </source>
</evidence>
<sequence length="217" mass="23846">MEPTLDPSDSAYMSLLTRNIPGVGTRNIPGVGNPPRAATTAHISNDEASMSSLTIKQKEATRALEEAQKVALFVSEGEEPFRTVHIIPRQSITQETLEATGITATTSQQPLPTEAEFIQLLREAQLITIDGDEMMPEIKCERTTDLTAIQNNTYPDWNKIEKALCDLFGYGVSTAGENATVALYRVTLPSCMTKVHLWVVGWVDHHLLGLHTISIET</sequence>
<dbReference type="OrthoDB" id="2345681at2759"/>
<gene>
    <name evidence="1" type="ORF">BGZ65_005522</name>
</gene>
<evidence type="ECO:0000313" key="2">
    <source>
        <dbReference type="Proteomes" id="UP000749646"/>
    </source>
</evidence>